<evidence type="ECO:0000256" key="1">
    <source>
        <dbReference type="SAM" id="SignalP"/>
    </source>
</evidence>
<protein>
    <recommendedName>
        <fullName evidence="4">DUF4843 domain-containing protein</fullName>
    </recommendedName>
</protein>
<gene>
    <name evidence="2" type="ORF">EKH83_15725</name>
</gene>
<feature type="signal peptide" evidence="1">
    <location>
        <begin position="1"/>
        <end position="19"/>
    </location>
</feature>
<dbReference type="EMBL" id="RXOC01000011">
    <property type="protein sequence ID" value="RXF68328.1"/>
    <property type="molecule type" value="Genomic_DNA"/>
</dbReference>
<proteinExistence type="predicted"/>
<evidence type="ECO:0000313" key="3">
    <source>
        <dbReference type="Proteomes" id="UP000290848"/>
    </source>
</evidence>
<name>A0A4Q0M5M5_9SPHI</name>
<evidence type="ECO:0008006" key="4">
    <source>
        <dbReference type="Google" id="ProtNLM"/>
    </source>
</evidence>
<keyword evidence="1" id="KW-0732">Signal</keyword>
<feature type="chain" id="PRO_5020456038" description="DUF4843 domain-containing protein" evidence="1">
    <location>
        <begin position="20"/>
        <end position="157"/>
    </location>
</feature>
<reference evidence="2 3" key="1">
    <citation type="submission" date="2018-12" db="EMBL/GenBank/DDBJ databases">
        <title>The Draft Genome Sequence of the Soil Bacterium Pedobacter tournemirensis R1.</title>
        <authorList>
            <person name="He J."/>
        </authorList>
    </citation>
    <scope>NUCLEOTIDE SEQUENCE [LARGE SCALE GENOMIC DNA]</scope>
    <source>
        <strain evidence="2 3">R1</strain>
    </source>
</reference>
<dbReference type="RefSeq" id="WP_128770410.1">
    <property type="nucleotide sequence ID" value="NZ_RXOC01000011.1"/>
</dbReference>
<dbReference type="Proteomes" id="UP000290848">
    <property type="component" value="Unassembled WGS sequence"/>
</dbReference>
<accession>A0A4Q0M5M5</accession>
<evidence type="ECO:0000313" key="2">
    <source>
        <dbReference type="EMBL" id="RXF68328.1"/>
    </source>
</evidence>
<comment type="caution">
    <text evidence="2">The sequence shown here is derived from an EMBL/GenBank/DDBJ whole genome shotgun (WGS) entry which is preliminary data.</text>
</comment>
<dbReference type="AlphaFoldDB" id="A0A4Q0M5M5"/>
<sequence>MKKYIIPFLAITCSVSVLLLNSCSKSEFEPYDHPFIHIHVNNSDTATVKHDRKDTVDYMVYLSAKLQFDPIDVEYEIIKGDGLEEGRDYSVINTGRTLHFEPGMFERAVRIAWLSKEVDGSKNNSLIIKLVSNTKNYTLGLPGPDKKQQQLKLIKVK</sequence>
<organism evidence="2 3">
    <name type="scientific">Arcticibacter tournemirensis</name>
    <dbReference type="NCBI Taxonomy" id="699437"/>
    <lineage>
        <taxon>Bacteria</taxon>
        <taxon>Pseudomonadati</taxon>
        <taxon>Bacteroidota</taxon>
        <taxon>Sphingobacteriia</taxon>
        <taxon>Sphingobacteriales</taxon>
        <taxon>Sphingobacteriaceae</taxon>
        <taxon>Arcticibacter</taxon>
    </lineage>
</organism>